<gene>
    <name evidence="5" type="ORF">FOT42_000795</name>
</gene>
<dbReference type="RefSeq" id="WP_151888671.1">
    <property type="nucleotide sequence ID" value="NZ_VNIK02000001.1"/>
</dbReference>
<keyword evidence="3" id="KW-0677">Repeat</keyword>
<evidence type="ECO:0000256" key="1">
    <source>
        <dbReference type="ARBA" id="ARBA00007274"/>
    </source>
</evidence>
<dbReference type="Gene3D" id="2.160.10.10">
    <property type="entry name" value="Hexapeptide repeat proteins"/>
    <property type="match status" value="1"/>
</dbReference>
<dbReference type="PROSITE" id="PS00101">
    <property type="entry name" value="HEXAPEP_TRANSFERASES"/>
    <property type="match status" value="1"/>
</dbReference>
<keyword evidence="4 5" id="KW-0012">Acyltransferase</keyword>
<comment type="caution">
    <text evidence="5">The sequence shown here is derived from an EMBL/GenBank/DDBJ whole genome shotgun (WGS) entry which is preliminary data.</text>
</comment>
<dbReference type="PANTHER" id="PTHR43300:SF11">
    <property type="entry name" value="ACETYLTRANSFERASE RV3034C-RELATED"/>
    <property type="match status" value="1"/>
</dbReference>
<evidence type="ECO:0000313" key="5">
    <source>
        <dbReference type="EMBL" id="KAB5491516.1"/>
    </source>
</evidence>
<evidence type="ECO:0000256" key="3">
    <source>
        <dbReference type="ARBA" id="ARBA00022737"/>
    </source>
</evidence>
<evidence type="ECO:0000313" key="6">
    <source>
        <dbReference type="Proteomes" id="UP000319204"/>
    </source>
</evidence>
<dbReference type="GO" id="GO:0016746">
    <property type="term" value="F:acyltransferase activity"/>
    <property type="evidence" value="ECO:0007669"/>
    <property type="project" value="UniProtKB-KW"/>
</dbReference>
<dbReference type="PANTHER" id="PTHR43300">
    <property type="entry name" value="ACETYLTRANSFERASE"/>
    <property type="match status" value="1"/>
</dbReference>
<keyword evidence="2" id="KW-0808">Transferase</keyword>
<keyword evidence="6" id="KW-1185">Reference proteome</keyword>
<accession>A0A5N5IZM6</accession>
<proteinExistence type="inferred from homology"/>
<dbReference type="EMBL" id="VNIK02000001">
    <property type="protein sequence ID" value="KAB5491516.1"/>
    <property type="molecule type" value="Genomic_DNA"/>
</dbReference>
<dbReference type="InterPro" id="IPR011004">
    <property type="entry name" value="Trimer_LpxA-like_sf"/>
</dbReference>
<dbReference type="Pfam" id="PF00132">
    <property type="entry name" value="Hexapep"/>
    <property type="match status" value="1"/>
</dbReference>
<comment type="similarity">
    <text evidence="1">Belongs to the transferase hexapeptide repeat family.</text>
</comment>
<dbReference type="AlphaFoldDB" id="A0A5N5IZM6"/>
<evidence type="ECO:0000256" key="4">
    <source>
        <dbReference type="ARBA" id="ARBA00023315"/>
    </source>
</evidence>
<protein>
    <submittedName>
        <fullName evidence="5">Acyltransferase</fullName>
    </submittedName>
</protein>
<dbReference type="Proteomes" id="UP000319204">
    <property type="component" value="Unassembled WGS sequence"/>
</dbReference>
<dbReference type="InterPro" id="IPR018357">
    <property type="entry name" value="Hexapep_transf_CS"/>
</dbReference>
<dbReference type="SUPFAM" id="SSF51161">
    <property type="entry name" value="Trimeric LpxA-like enzymes"/>
    <property type="match status" value="1"/>
</dbReference>
<dbReference type="CDD" id="cd04647">
    <property type="entry name" value="LbH_MAT_like"/>
    <property type="match status" value="1"/>
</dbReference>
<name>A0A5N5IZM6_9FLAO</name>
<dbReference type="InterPro" id="IPR050179">
    <property type="entry name" value="Trans_hexapeptide_repeat"/>
</dbReference>
<sequence length="178" mass="19740">MKKIFHYLKTTIKKIKYSGSDYARSLGVEVGKDCRVLTTNFGSEPWLIKIGNKVTITSGVKLLTHDGAAWLVEDGKGRREHFARVNIGNNVFIGINSIVMPGVTIEDNVIVAAGSVVTKSVPSGYIVGGNPAKIIGKFEDYKQKALDTFVSRNDMDFSLDFKERINQVIDPEVKKYLQ</sequence>
<dbReference type="InterPro" id="IPR001451">
    <property type="entry name" value="Hexapep"/>
</dbReference>
<organism evidence="5 6">
    <name type="scientific">Flagellimonas hadalis</name>
    <dbReference type="NCBI Taxonomy" id="2597517"/>
    <lineage>
        <taxon>Bacteria</taxon>
        <taxon>Pseudomonadati</taxon>
        <taxon>Bacteroidota</taxon>
        <taxon>Flavobacteriia</taxon>
        <taxon>Flavobacteriales</taxon>
        <taxon>Flavobacteriaceae</taxon>
        <taxon>Flagellimonas</taxon>
    </lineage>
</organism>
<dbReference type="OrthoDB" id="9812571at2"/>
<evidence type="ECO:0000256" key="2">
    <source>
        <dbReference type="ARBA" id="ARBA00022679"/>
    </source>
</evidence>
<reference evidence="5" key="1">
    <citation type="submission" date="2019-10" db="EMBL/GenBank/DDBJ databases">
        <title>Muricauda hadale sp. nov., a piezophilic bacterium isolated from hadopelagic water of the Mariana Trench.</title>
        <authorList>
            <person name="Wei Y."/>
        </authorList>
    </citation>
    <scope>NUCLEOTIDE SEQUENCE [LARGE SCALE GENOMIC DNA]</scope>
    <source>
        <strain evidence="5">MT-229</strain>
    </source>
</reference>